<proteinExistence type="predicted"/>
<dbReference type="RefSeq" id="WP_377579694.1">
    <property type="nucleotide sequence ID" value="NZ_JBHTKA010000004.1"/>
</dbReference>
<protein>
    <submittedName>
        <fullName evidence="1">Uncharacterized protein</fullName>
    </submittedName>
</protein>
<accession>A0ABW3K488</accession>
<dbReference type="Proteomes" id="UP001597112">
    <property type="component" value="Unassembled WGS sequence"/>
</dbReference>
<organism evidence="1 2">
    <name type="scientific">Ohtaekwangia kribbensis</name>
    <dbReference type="NCBI Taxonomy" id="688913"/>
    <lineage>
        <taxon>Bacteria</taxon>
        <taxon>Pseudomonadati</taxon>
        <taxon>Bacteroidota</taxon>
        <taxon>Cytophagia</taxon>
        <taxon>Cytophagales</taxon>
        <taxon>Fulvivirgaceae</taxon>
        <taxon>Ohtaekwangia</taxon>
    </lineage>
</organism>
<comment type="caution">
    <text evidence="1">The sequence shown here is derived from an EMBL/GenBank/DDBJ whole genome shotgun (WGS) entry which is preliminary data.</text>
</comment>
<reference evidence="2" key="1">
    <citation type="journal article" date="2019" name="Int. J. Syst. Evol. Microbiol.">
        <title>The Global Catalogue of Microorganisms (GCM) 10K type strain sequencing project: providing services to taxonomists for standard genome sequencing and annotation.</title>
        <authorList>
            <consortium name="The Broad Institute Genomics Platform"/>
            <consortium name="The Broad Institute Genome Sequencing Center for Infectious Disease"/>
            <person name="Wu L."/>
            <person name="Ma J."/>
        </authorList>
    </citation>
    <scope>NUCLEOTIDE SEQUENCE [LARGE SCALE GENOMIC DNA]</scope>
    <source>
        <strain evidence="2">CCUG 58938</strain>
    </source>
</reference>
<keyword evidence="2" id="KW-1185">Reference proteome</keyword>
<dbReference type="EMBL" id="JBHTKA010000004">
    <property type="protein sequence ID" value="MFD1000290.1"/>
    <property type="molecule type" value="Genomic_DNA"/>
</dbReference>
<name>A0ABW3K488_9BACT</name>
<gene>
    <name evidence="1" type="ORF">ACFQ21_13285</name>
</gene>
<evidence type="ECO:0000313" key="1">
    <source>
        <dbReference type="EMBL" id="MFD1000290.1"/>
    </source>
</evidence>
<evidence type="ECO:0000313" key="2">
    <source>
        <dbReference type="Proteomes" id="UP001597112"/>
    </source>
</evidence>
<sequence>MIERQEVLGRMKSIEEYFSNATHQLLQPEFECAHAINELLEQNEELTTTVVEDILSIYNKANAGEHHGGCGWSDYQFHLVHILELHEIKTEVNDHTKRITLKSV</sequence>